<feature type="signal peptide" evidence="2">
    <location>
        <begin position="1"/>
        <end position="22"/>
    </location>
</feature>
<dbReference type="InterPro" id="IPR006311">
    <property type="entry name" value="TAT_signal"/>
</dbReference>
<name>A0ABP9AM73_9MICO</name>
<dbReference type="PROSITE" id="PS51257">
    <property type="entry name" value="PROKAR_LIPOPROTEIN"/>
    <property type="match status" value="1"/>
</dbReference>
<evidence type="ECO:0000259" key="3">
    <source>
        <dbReference type="Pfam" id="PF01593"/>
    </source>
</evidence>
<dbReference type="PANTHER" id="PTHR10742:SF410">
    <property type="entry name" value="LYSINE-SPECIFIC HISTONE DEMETHYLASE 2"/>
    <property type="match status" value="1"/>
</dbReference>
<dbReference type="SUPFAM" id="SSF54373">
    <property type="entry name" value="FAD-linked reductases, C-terminal domain"/>
    <property type="match status" value="1"/>
</dbReference>
<feature type="domain" description="Amine oxidase" evidence="3">
    <location>
        <begin position="144"/>
        <end position="211"/>
    </location>
</feature>
<feature type="domain" description="Amine oxidase" evidence="3">
    <location>
        <begin position="54"/>
        <end position="128"/>
    </location>
</feature>
<dbReference type="SUPFAM" id="SSF51905">
    <property type="entry name" value="FAD/NAD(P)-binding domain"/>
    <property type="match status" value="2"/>
</dbReference>
<evidence type="ECO:0000256" key="2">
    <source>
        <dbReference type="SAM" id="SignalP"/>
    </source>
</evidence>
<dbReference type="Pfam" id="PF01593">
    <property type="entry name" value="Amino_oxidase"/>
    <property type="match status" value="3"/>
</dbReference>
<keyword evidence="5" id="KW-1185">Reference proteome</keyword>
<proteinExistence type="predicted"/>
<feature type="chain" id="PRO_5045864818" description="Amine oxidase domain-containing protein" evidence="2">
    <location>
        <begin position="23"/>
        <end position="461"/>
    </location>
</feature>
<sequence>MTITRRTLFVGAGAGAVAVLLASCTGDPRPAETSPSSTAEPTAAPTASAPATGVPEPAGWLRSQWSTDPYARGAASVVLAGATPQLREALAQPVEGRLFFAGEATDLDRPGTVLGAEDSGDRAARELLDVAGQGERVAVIGAGMAGAAAARRLVDAGLDVTVFEARDRVGGRIHSVVDDAWPVPVQLGAWASRDDDASLTGRLTLLGVEELDIDTATGWSSDGETASVDTATVESAIARAGEQPADLPLADALEEAGADLADPVLAASLSWLAATSGADPERASSWYPPTFAEDSFAVAAGDLAPLVDGPLEGVQVSLSSPVVRVAHDEAGVSLRLGTGEALSFDRVVVSVPLGVLQEPGIEFDPVLPFAHRGAIAALGAGAVETVWLRFDEPFWQTDAALWHLVGGGGPVATWINLEPATGDAVLVGLVGGAAAEEFAALGDDEARAAALASLALLAPAD</sequence>
<dbReference type="EMBL" id="BAABKO010000006">
    <property type="protein sequence ID" value="GAA4783136.1"/>
    <property type="molecule type" value="Genomic_DNA"/>
</dbReference>
<protein>
    <recommendedName>
        <fullName evidence="3">Amine oxidase domain-containing protein</fullName>
    </recommendedName>
</protein>
<evidence type="ECO:0000313" key="5">
    <source>
        <dbReference type="Proteomes" id="UP001501645"/>
    </source>
</evidence>
<evidence type="ECO:0000256" key="1">
    <source>
        <dbReference type="SAM" id="MobiDB-lite"/>
    </source>
</evidence>
<dbReference type="Gene3D" id="3.50.50.60">
    <property type="entry name" value="FAD/NAD(P)-binding domain"/>
    <property type="match status" value="3"/>
</dbReference>
<dbReference type="InterPro" id="IPR050281">
    <property type="entry name" value="Flavin_monoamine_oxidase"/>
</dbReference>
<feature type="compositionally biased region" description="Low complexity" evidence="1">
    <location>
        <begin position="31"/>
        <end position="52"/>
    </location>
</feature>
<reference evidence="5" key="1">
    <citation type="journal article" date="2019" name="Int. J. Syst. Evol. Microbiol.">
        <title>The Global Catalogue of Microorganisms (GCM) 10K type strain sequencing project: providing services to taxonomists for standard genome sequencing and annotation.</title>
        <authorList>
            <consortium name="The Broad Institute Genomics Platform"/>
            <consortium name="The Broad Institute Genome Sequencing Center for Infectious Disease"/>
            <person name="Wu L."/>
            <person name="Ma J."/>
        </authorList>
    </citation>
    <scope>NUCLEOTIDE SEQUENCE [LARGE SCALE GENOMIC DNA]</scope>
    <source>
        <strain evidence="5">JCM 18537</strain>
    </source>
</reference>
<comment type="caution">
    <text evidence="4">The sequence shown here is derived from an EMBL/GenBank/DDBJ whole genome shotgun (WGS) entry which is preliminary data.</text>
</comment>
<dbReference type="InterPro" id="IPR036188">
    <property type="entry name" value="FAD/NAD-bd_sf"/>
</dbReference>
<dbReference type="Proteomes" id="UP001501645">
    <property type="component" value="Unassembled WGS sequence"/>
</dbReference>
<evidence type="ECO:0000313" key="4">
    <source>
        <dbReference type="EMBL" id="GAA4783136.1"/>
    </source>
</evidence>
<accession>A0ABP9AM73</accession>
<dbReference type="PRINTS" id="PR00419">
    <property type="entry name" value="ADXRDTASE"/>
</dbReference>
<feature type="region of interest" description="Disordered" evidence="1">
    <location>
        <begin position="27"/>
        <end position="63"/>
    </location>
</feature>
<gene>
    <name evidence="4" type="ORF">GCM10023351_30620</name>
</gene>
<keyword evidence="2" id="KW-0732">Signal</keyword>
<organism evidence="4 5">
    <name type="scientific">Microbacterium gilvum</name>
    <dbReference type="NCBI Taxonomy" id="1336204"/>
    <lineage>
        <taxon>Bacteria</taxon>
        <taxon>Bacillati</taxon>
        <taxon>Actinomycetota</taxon>
        <taxon>Actinomycetes</taxon>
        <taxon>Micrococcales</taxon>
        <taxon>Microbacteriaceae</taxon>
        <taxon>Microbacterium</taxon>
    </lineage>
</organism>
<dbReference type="PANTHER" id="PTHR10742">
    <property type="entry name" value="FLAVIN MONOAMINE OXIDASE"/>
    <property type="match status" value="1"/>
</dbReference>
<dbReference type="Gene3D" id="3.90.660.10">
    <property type="match status" value="2"/>
</dbReference>
<dbReference type="RefSeq" id="WP_345441095.1">
    <property type="nucleotide sequence ID" value="NZ_BAABKO010000006.1"/>
</dbReference>
<dbReference type="InterPro" id="IPR002937">
    <property type="entry name" value="Amino_oxidase"/>
</dbReference>
<feature type="domain" description="Amine oxidase" evidence="3">
    <location>
        <begin position="257"/>
        <end position="459"/>
    </location>
</feature>
<dbReference type="PROSITE" id="PS51318">
    <property type="entry name" value="TAT"/>
    <property type="match status" value="1"/>
</dbReference>